<name>A0A2V1GUM5_9GAMM</name>
<dbReference type="InterPro" id="IPR011545">
    <property type="entry name" value="DEAD/DEAH_box_helicase_dom"/>
</dbReference>
<dbReference type="InterPro" id="IPR027417">
    <property type="entry name" value="P-loop_NTPase"/>
</dbReference>
<evidence type="ECO:0000256" key="7">
    <source>
        <dbReference type="SAM" id="MobiDB-lite"/>
    </source>
</evidence>
<keyword evidence="11" id="KW-1185">Reference proteome</keyword>
<evidence type="ECO:0000313" key="10">
    <source>
        <dbReference type="EMBL" id="PVZ68347.1"/>
    </source>
</evidence>
<organism evidence="10 11">
    <name type="scientific">Pelagibaculum spongiae</name>
    <dbReference type="NCBI Taxonomy" id="2080658"/>
    <lineage>
        <taxon>Bacteria</taxon>
        <taxon>Pseudomonadati</taxon>
        <taxon>Pseudomonadota</taxon>
        <taxon>Gammaproteobacteria</taxon>
        <taxon>Oceanospirillales</taxon>
        <taxon>Pelagibaculum</taxon>
    </lineage>
</organism>
<feature type="compositionally biased region" description="Basic residues" evidence="7">
    <location>
        <begin position="369"/>
        <end position="386"/>
    </location>
</feature>
<evidence type="ECO:0000259" key="9">
    <source>
        <dbReference type="PROSITE" id="PS51194"/>
    </source>
</evidence>
<keyword evidence="3 6" id="KW-0347">Helicase</keyword>
<dbReference type="GO" id="GO:0005829">
    <property type="term" value="C:cytosol"/>
    <property type="evidence" value="ECO:0007669"/>
    <property type="project" value="TreeGrafter"/>
</dbReference>
<dbReference type="InterPro" id="IPR044742">
    <property type="entry name" value="DEAD/DEAH_RhlB"/>
</dbReference>
<accession>A0A2V1GUM5</accession>
<dbReference type="SMART" id="SM00490">
    <property type="entry name" value="HELICc"/>
    <property type="match status" value="1"/>
</dbReference>
<sequence>MALEDLKFTDPTEVQEKAIPLAMDEVDLLISAETGSGKTLAFMLPMLQRMLDSTSKNTGTRGLVMAPTRELARQLYKYSQSLAKHTKVQIGLITGGDDFKYQASTFRKNPEIIIGTPGRLLEHVERASCDYSELEMLVLDEADRMLDMGLGEDVRKLVAVCNPERQTMLLSATLGPKIDAIAADILTNPERLQLNKITDEHQDITQQVVLADDPAHKQRLTDWLLANEKFERAIIFTNKRDQVSNLRDQLSRYRTRIGMLHGEMTQDNRNLVMQAFRTGQITVLVATDVAARGLDVGGVDLVINFDMARKADEYVHRIGRTGRAGRKGLAVSLIGPYEWNLCAAIQKYLKQRFDKRSIEGMEGTYTGPKKVKSNGKASKKVHKKKLAKAEAKKPVNKRKKPGRGPKAPKIDTGGGSKPLMRKKKTED</sequence>
<evidence type="ECO:0000256" key="5">
    <source>
        <dbReference type="ARBA" id="ARBA00038437"/>
    </source>
</evidence>
<dbReference type="CDD" id="cd18787">
    <property type="entry name" value="SF2_C_DEAD"/>
    <property type="match status" value="1"/>
</dbReference>
<evidence type="ECO:0000256" key="2">
    <source>
        <dbReference type="ARBA" id="ARBA00022801"/>
    </source>
</evidence>
<dbReference type="PANTHER" id="PTHR47959:SF3">
    <property type="entry name" value="ATP-DEPENDENT RNA HELICASE SRMB"/>
    <property type="match status" value="1"/>
</dbReference>
<dbReference type="InterPro" id="IPR001650">
    <property type="entry name" value="Helicase_C-like"/>
</dbReference>
<dbReference type="GO" id="GO:0005524">
    <property type="term" value="F:ATP binding"/>
    <property type="evidence" value="ECO:0007669"/>
    <property type="project" value="UniProtKB-KW"/>
</dbReference>
<dbReference type="PROSITE" id="PS00039">
    <property type="entry name" value="DEAD_ATP_HELICASE"/>
    <property type="match status" value="1"/>
</dbReference>
<dbReference type="Proteomes" id="UP000244906">
    <property type="component" value="Unassembled WGS sequence"/>
</dbReference>
<dbReference type="Pfam" id="PF00270">
    <property type="entry name" value="DEAD"/>
    <property type="match status" value="1"/>
</dbReference>
<evidence type="ECO:0000256" key="3">
    <source>
        <dbReference type="ARBA" id="ARBA00022806"/>
    </source>
</evidence>
<dbReference type="InterPro" id="IPR014001">
    <property type="entry name" value="Helicase_ATP-bd"/>
</dbReference>
<dbReference type="GO" id="GO:0003724">
    <property type="term" value="F:RNA helicase activity"/>
    <property type="evidence" value="ECO:0007669"/>
    <property type="project" value="UniProtKB-ARBA"/>
</dbReference>
<dbReference type="InterPro" id="IPR000629">
    <property type="entry name" value="RNA-helicase_DEAD-box_CS"/>
</dbReference>
<keyword evidence="1 6" id="KW-0547">Nucleotide-binding</keyword>
<keyword evidence="4 6" id="KW-0067">ATP-binding</keyword>
<reference evidence="10 11" key="1">
    <citation type="submission" date="2018-04" db="EMBL/GenBank/DDBJ databases">
        <title>Thalassorhabdus spongiae gen. nov., sp. nov., isolated from a marine sponge in South-West Iceland.</title>
        <authorList>
            <person name="Knobloch S."/>
            <person name="Daussin A."/>
            <person name="Johannsson R."/>
            <person name="Marteinsson V.T."/>
        </authorList>
    </citation>
    <scope>NUCLEOTIDE SEQUENCE [LARGE SCALE GENOMIC DNA]</scope>
    <source>
        <strain evidence="10 11">Hp12</strain>
    </source>
</reference>
<dbReference type="PROSITE" id="PS51194">
    <property type="entry name" value="HELICASE_CTER"/>
    <property type="match status" value="1"/>
</dbReference>
<feature type="domain" description="Helicase C-terminal" evidence="9">
    <location>
        <begin position="219"/>
        <end position="364"/>
    </location>
</feature>
<dbReference type="SMART" id="SM00487">
    <property type="entry name" value="DEXDc"/>
    <property type="match status" value="1"/>
</dbReference>
<evidence type="ECO:0000256" key="4">
    <source>
        <dbReference type="ARBA" id="ARBA00022840"/>
    </source>
</evidence>
<comment type="similarity">
    <text evidence="5 6">Belongs to the DEAD box helicase family.</text>
</comment>
<feature type="domain" description="Helicase ATP-binding" evidence="8">
    <location>
        <begin position="19"/>
        <end position="192"/>
    </location>
</feature>
<dbReference type="PROSITE" id="PS51192">
    <property type="entry name" value="HELICASE_ATP_BIND_1"/>
    <property type="match status" value="1"/>
</dbReference>
<keyword evidence="2 6" id="KW-0378">Hydrolase</keyword>
<dbReference type="AlphaFoldDB" id="A0A2V1GUM5"/>
<dbReference type="InterPro" id="IPR050079">
    <property type="entry name" value="DEAD_box_RNA_helicase"/>
</dbReference>
<evidence type="ECO:0000259" key="8">
    <source>
        <dbReference type="PROSITE" id="PS51192"/>
    </source>
</evidence>
<evidence type="ECO:0000256" key="1">
    <source>
        <dbReference type="ARBA" id="ARBA00022741"/>
    </source>
</evidence>
<comment type="caution">
    <text evidence="10">The sequence shown here is derived from an EMBL/GenBank/DDBJ whole genome shotgun (WGS) entry which is preliminary data.</text>
</comment>
<dbReference type="GO" id="GO:0003676">
    <property type="term" value="F:nucleic acid binding"/>
    <property type="evidence" value="ECO:0007669"/>
    <property type="project" value="InterPro"/>
</dbReference>
<dbReference type="Gene3D" id="3.40.50.300">
    <property type="entry name" value="P-loop containing nucleotide triphosphate hydrolases"/>
    <property type="match status" value="2"/>
</dbReference>
<evidence type="ECO:0000313" key="11">
    <source>
        <dbReference type="Proteomes" id="UP000244906"/>
    </source>
</evidence>
<dbReference type="CDD" id="cd00268">
    <property type="entry name" value="DEADc"/>
    <property type="match status" value="1"/>
</dbReference>
<proteinExistence type="inferred from homology"/>
<dbReference type="OrthoDB" id="9808889at2"/>
<dbReference type="Pfam" id="PF00271">
    <property type="entry name" value="Helicase_C"/>
    <property type="match status" value="1"/>
</dbReference>
<evidence type="ECO:0000256" key="6">
    <source>
        <dbReference type="RuleBase" id="RU000492"/>
    </source>
</evidence>
<feature type="region of interest" description="Disordered" evidence="7">
    <location>
        <begin position="361"/>
        <end position="427"/>
    </location>
</feature>
<dbReference type="EMBL" id="QDDL01000005">
    <property type="protein sequence ID" value="PVZ68347.1"/>
    <property type="molecule type" value="Genomic_DNA"/>
</dbReference>
<dbReference type="SUPFAM" id="SSF52540">
    <property type="entry name" value="P-loop containing nucleoside triphosphate hydrolases"/>
    <property type="match status" value="1"/>
</dbReference>
<protein>
    <submittedName>
        <fullName evidence="10">RNA helicase</fullName>
    </submittedName>
</protein>
<dbReference type="GO" id="GO:0016787">
    <property type="term" value="F:hydrolase activity"/>
    <property type="evidence" value="ECO:0007669"/>
    <property type="project" value="UniProtKB-KW"/>
</dbReference>
<dbReference type="PANTHER" id="PTHR47959">
    <property type="entry name" value="ATP-DEPENDENT RNA HELICASE RHLE-RELATED"/>
    <property type="match status" value="1"/>
</dbReference>
<gene>
    <name evidence="10" type="ORF">DC094_13765</name>
</gene>
<feature type="compositionally biased region" description="Basic residues" evidence="7">
    <location>
        <begin position="394"/>
        <end position="403"/>
    </location>
</feature>